<dbReference type="GO" id="GO:0003677">
    <property type="term" value="F:DNA binding"/>
    <property type="evidence" value="ECO:0007669"/>
    <property type="project" value="InterPro"/>
</dbReference>
<organism evidence="2 3">
    <name type="scientific">Nitrosomonas marina</name>
    <dbReference type="NCBI Taxonomy" id="917"/>
    <lineage>
        <taxon>Bacteria</taxon>
        <taxon>Pseudomonadati</taxon>
        <taxon>Pseudomonadota</taxon>
        <taxon>Betaproteobacteria</taxon>
        <taxon>Nitrosomonadales</taxon>
        <taxon>Nitrosomonadaceae</taxon>
        <taxon>Nitrosomonas</taxon>
    </lineage>
</organism>
<dbReference type="GO" id="GO:0006259">
    <property type="term" value="P:DNA metabolic process"/>
    <property type="evidence" value="ECO:0007669"/>
    <property type="project" value="InterPro"/>
</dbReference>
<accession>A0A1I0E836</accession>
<dbReference type="NCBIfam" id="TIGR00616">
    <property type="entry name" value="rect"/>
    <property type="match status" value="1"/>
</dbReference>
<name>A0A1I0E836_9PROT</name>
<evidence type="ECO:0000313" key="3">
    <source>
        <dbReference type="Proteomes" id="UP000199345"/>
    </source>
</evidence>
<dbReference type="RefSeq" id="WP_090659884.1">
    <property type="nucleotide sequence ID" value="NZ_FOIA01000025.1"/>
</dbReference>
<proteinExistence type="predicted"/>
<dbReference type="OrthoDB" id="5124088at2"/>
<gene>
    <name evidence="2" type="ORF">SAMN05216326_12522</name>
</gene>
<dbReference type="InterPro" id="IPR018330">
    <property type="entry name" value="RecT_fam"/>
</dbReference>
<sequence>MSTAELKAVATGKVVDKPKNISDLTHFLSNRMGQIKSVISSNLTPEKMCRIALNELRSNPYLAKIAIQNPGSFVNSVIQASHLGLEIGGALGQAYLVPFKGEIKMMPGYRGLISLARRSGEISSINAEIVYENDLFDLELGIDTKVKHKPCLSGDRGEPNLVYMVAHFKDGGSHFEWMTVAEVMKIKARSSAVKSGKETPWDTDRDEMIKKTIIRRGWKYLPMSIEMQSAEKIDTANESGKSVFIEGDGVVIDESSGEIISEKSDDETGNDRQKAEEAKPDPEPEPEPEPKPKPKDEPKAEQKPSTTETQRKPREQKPLDME</sequence>
<reference evidence="3" key="1">
    <citation type="submission" date="2016-10" db="EMBL/GenBank/DDBJ databases">
        <authorList>
            <person name="Varghese N."/>
            <person name="Submissions S."/>
        </authorList>
    </citation>
    <scope>NUCLEOTIDE SEQUENCE [LARGE SCALE GENOMIC DNA]</scope>
    <source>
        <strain evidence="3">Nm71</strain>
    </source>
</reference>
<dbReference type="Pfam" id="PF03837">
    <property type="entry name" value="RecT"/>
    <property type="match status" value="1"/>
</dbReference>
<feature type="region of interest" description="Disordered" evidence="1">
    <location>
        <begin position="253"/>
        <end position="322"/>
    </location>
</feature>
<dbReference type="EMBL" id="FOIA01000025">
    <property type="protein sequence ID" value="SET40467.1"/>
    <property type="molecule type" value="Genomic_DNA"/>
</dbReference>
<dbReference type="InterPro" id="IPR004590">
    <property type="entry name" value="ssDNA_annealing_RecT"/>
</dbReference>
<keyword evidence="3" id="KW-1185">Reference proteome</keyword>
<evidence type="ECO:0000313" key="2">
    <source>
        <dbReference type="EMBL" id="SET40467.1"/>
    </source>
</evidence>
<feature type="compositionally biased region" description="Basic and acidic residues" evidence="1">
    <location>
        <begin position="269"/>
        <end position="302"/>
    </location>
</feature>
<protein>
    <submittedName>
        <fullName evidence="2">Recombination protein RecT</fullName>
    </submittedName>
</protein>
<evidence type="ECO:0000256" key="1">
    <source>
        <dbReference type="SAM" id="MobiDB-lite"/>
    </source>
</evidence>
<feature type="compositionally biased region" description="Basic and acidic residues" evidence="1">
    <location>
        <begin position="309"/>
        <end position="322"/>
    </location>
</feature>
<dbReference type="Proteomes" id="UP000199345">
    <property type="component" value="Unassembled WGS sequence"/>
</dbReference>
<dbReference type="AlphaFoldDB" id="A0A1I0E836"/>